<dbReference type="HAMAP" id="MF_00653">
    <property type="entry name" value="PQQ_syn_PqqB"/>
    <property type="match status" value="1"/>
</dbReference>
<dbReference type="InterPro" id="IPR011842">
    <property type="entry name" value="PQQ_synth_PqqB"/>
</dbReference>
<dbReference type="UniPathway" id="UPA00539"/>
<dbReference type="SUPFAM" id="SSF56281">
    <property type="entry name" value="Metallo-hydrolase/oxidoreductase"/>
    <property type="match status" value="1"/>
</dbReference>
<organism evidence="9 10">
    <name type="scientific">Marinobacter lutaoensis</name>
    <dbReference type="NCBI Taxonomy" id="135739"/>
    <lineage>
        <taxon>Bacteria</taxon>
        <taxon>Pseudomonadati</taxon>
        <taxon>Pseudomonadota</taxon>
        <taxon>Gammaproteobacteria</taxon>
        <taxon>Pseudomonadales</taxon>
        <taxon>Marinobacteraceae</taxon>
        <taxon>Marinobacter</taxon>
    </lineage>
</organism>
<evidence type="ECO:0000256" key="3">
    <source>
        <dbReference type="ARBA" id="ARBA00015084"/>
    </source>
</evidence>
<dbReference type="GO" id="GO:0018189">
    <property type="term" value="P:pyrroloquinoline quinone biosynthetic process"/>
    <property type="evidence" value="ECO:0007669"/>
    <property type="project" value="UniProtKB-UniRule"/>
</dbReference>
<evidence type="ECO:0000259" key="8">
    <source>
        <dbReference type="Pfam" id="PF12706"/>
    </source>
</evidence>
<dbReference type="STRING" id="135739.BTO32_11705"/>
<dbReference type="Pfam" id="PF12706">
    <property type="entry name" value="Lactamase_B_2"/>
    <property type="match status" value="1"/>
</dbReference>
<keyword evidence="4 7" id="KW-0813">Transport</keyword>
<evidence type="ECO:0000256" key="7">
    <source>
        <dbReference type="HAMAP-Rule" id="MF_00653"/>
    </source>
</evidence>
<keyword evidence="10" id="KW-1185">Reference proteome</keyword>
<dbReference type="PANTHER" id="PTHR42663">
    <property type="entry name" value="HYDROLASE C777.06C-RELATED-RELATED"/>
    <property type="match status" value="1"/>
</dbReference>
<evidence type="ECO:0000256" key="6">
    <source>
        <dbReference type="ARBA" id="ARBA00030966"/>
    </source>
</evidence>
<evidence type="ECO:0000256" key="2">
    <source>
        <dbReference type="ARBA" id="ARBA00008481"/>
    </source>
</evidence>
<dbReference type="InterPro" id="IPR036866">
    <property type="entry name" value="RibonucZ/Hydroxyglut_hydro"/>
</dbReference>
<dbReference type="OrthoDB" id="9778305at2"/>
<evidence type="ECO:0000313" key="10">
    <source>
        <dbReference type="Proteomes" id="UP000189339"/>
    </source>
</evidence>
<dbReference type="RefSeq" id="WP_076724803.1">
    <property type="nucleotide sequence ID" value="NZ_MSCW01000007.1"/>
</dbReference>
<dbReference type="AlphaFoldDB" id="A0A1V2DRT8"/>
<protein>
    <recommendedName>
        <fullName evidence="3 7">Coenzyme PQQ synthesis protein B</fullName>
    </recommendedName>
    <alternativeName>
        <fullName evidence="6 7">Pyrroloquinoline quinone biosynthesis protein B</fullName>
    </alternativeName>
</protein>
<comment type="function">
    <text evidence="7">May be involved in the transport of PQQ or its precursor to the periplasm.</text>
</comment>
<dbReference type="Gene3D" id="3.60.15.10">
    <property type="entry name" value="Ribonuclease Z/Hydroxyacylglutathione hydrolase-like"/>
    <property type="match status" value="1"/>
</dbReference>
<feature type="domain" description="Metallo-beta-lactamase" evidence="8">
    <location>
        <begin position="50"/>
        <end position="272"/>
    </location>
</feature>
<keyword evidence="5 7" id="KW-0884">PQQ biosynthesis</keyword>
<name>A0A1V2DRT8_9GAMM</name>
<comment type="similarity">
    <text evidence="2 7">Belongs to the PqqB family.</text>
</comment>
<dbReference type="NCBIfam" id="TIGR02108">
    <property type="entry name" value="PQQ_syn_pqqB"/>
    <property type="match status" value="1"/>
</dbReference>
<dbReference type="EMBL" id="MSCW01000007">
    <property type="protein sequence ID" value="ONF43337.1"/>
    <property type="molecule type" value="Genomic_DNA"/>
</dbReference>
<gene>
    <name evidence="7" type="primary">pqqB</name>
    <name evidence="9" type="ORF">BTO32_11705</name>
</gene>
<proteinExistence type="inferred from homology"/>
<evidence type="ECO:0000313" key="9">
    <source>
        <dbReference type="EMBL" id="ONF43337.1"/>
    </source>
</evidence>
<accession>A0A1V2DRT8</accession>
<reference evidence="9 10" key="1">
    <citation type="submission" date="2016-12" db="EMBL/GenBank/DDBJ databases">
        <title>Marinobacter lutaoensis whole genome sequencing.</title>
        <authorList>
            <person name="Verma A."/>
            <person name="Krishnamurthi S."/>
        </authorList>
    </citation>
    <scope>NUCLEOTIDE SEQUENCE [LARGE SCALE GENOMIC DNA]</scope>
    <source>
        <strain evidence="9 10">T5054</strain>
    </source>
</reference>
<dbReference type="PANTHER" id="PTHR42663:SF7">
    <property type="entry name" value="COENZYME PQQ SYNTHESIS PROTEIN B"/>
    <property type="match status" value="1"/>
</dbReference>
<dbReference type="Proteomes" id="UP000189339">
    <property type="component" value="Unassembled WGS sequence"/>
</dbReference>
<sequence>MQVHVLGSAAGGGFPQWNCNCRNCAGLRQGTVRAQPRSQSSIAVSEDGERWILFNASPDIRAQLAAFPAMQPARAVRDTGIAAVVLMDSQVDHTTGLLSLREGLPLEVWCTRQVHDDLNTGFPLFPMLRHWHGGLVWRELEASDTEPRFLPCAPSLALTAIPLRSNAPPYSPRRDRPHPGDNIGVFLRDTRTGFSVLYAPGLGQPDARLRAWMRRADVLLVDGTLWQDDEMIRQGMGSQTGQAMGHLAQSGPGGMIELLADMPARRKILIHINNTNPILDEDSAERAELARHGIEVAWDGMHIEGPGQP</sequence>
<comment type="pathway">
    <text evidence="1 7">Cofactor biosynthesis; pyrroloquinoline quinone biosynthesis.</text>
</comment>
<evidence type="ECO:0000256" key="1">
    <source>
        <dbReference type="ARBA" id="ARBA00004886"/>
    </source>
</evidence>
<comment type="caution">
    <text evidence="9">The sequence shown here is derived from an EMBL/GenBank/DDBJ whole genome shotgun (WGS) entry which is preliminary data.</text>
</comment>
<dbReference type="CDD" id="cd16274">
    <property type="entry name" value="PQQB-like_MBL-fold"/>
    <property type="match status" value="1"/>
</dbReference>
<evidence type="ECO:0000256" key="4">
    <source>
        <dbReference type="ARBA" id="ARBA00022448"/>
    </source>
</evidence>
<dbReference type="InterPro" id="IPR001279">
    <property type="entry name" value="Metallo-B-lactamas"/>
</dbReference>
<evidence type="ECO:0000256" key="5">
    <source>
        <dbReference type="ARBA" id="ARBA00022905"/>
    </source>
</evidence>